<dbReference type="GO" id="GO:0008804">
    <property type="term" value="F:carbamate kinase activity"/>
    <property type="evidence" value="ECO:0007669"/>
    <property type="project" value="InterPro"/>
</dbReference>
<comment type="similarity">
    <text evidence="1 5">Belongs to the carbamate kinase family.</text>
</comment>
<dbReference type="OrthoDB" id="31128at2157"/>
<dbReference type="Proteomes" id="UP000066737">
    <property type="component" value="Chromosome I"/>
</dbReference>
<organism evidence="8 9">
    <name type="scientific">Halobacterium hubeiense</name>
    <dbReference type="NCBI Taxonomy" id="1407499"/>
    <lineage>
        <taxon>Archaea</taxon>
        <taxon>Methanobacteriati</taxon>
        <taxon>Methanobacteriota</taxon>
        <taxon>Stenosarchaea group</taxon>
        <taxon>Halobacteria</taxon>
        <taxon>Halobacteriales</taxon>
        <taxon>Halobacteriaceae</taxon>
        <taxon>Halobacterium</taxon>
    </lineage>
</organism>
<proteinExistence type="inferred from homology"/>
<name>A0A0U5GZH2_9EURY</name>
<protein>
    <recommendedName>
        <fullName evidence="2 5">Carbamate kinase</fullName>
    </recommendedName>
</protein>
<feature type="region of interest" description="Disordered" evidence="6">
    <location>
        <begin position="127"/>
        <end position="152"/>
    </location>
</feature>
<keyword evidence="3 5" id="KW-0808">Transferase</keyword>
<dbReference type="GeneID" id="91108511"/>
<reference evidence="9" key="1">
    <citation type="journal article" date="2016" name="Environ. Microbiol.">
        <title>The complete genome of a viable archaeum isolated from 123-million-year-old rock salt.</title>
        <authorList>
            <person name="Jaakkola S.T."/>
            <person name="Pfeiffer F."/>
            <person name="Ravantti J.J."/>
            <person name="Guo Q."/>
            <person name="Liu Y."/>
            <person name="Chen X."/>
            <person name="Ma H."/>
            <person name="Yang C."/>
            <person name="Oksanen H.M."/>
            <person name="Bamford D.H."/>
        </authorList>
    </citation>
    <scope>NUCLEOTIDE SEQUENCE</scope>
    <source>
        <strain evidence="9">JI20-1</strain>
    </source>
</reference>
<sequence length="303" mass="31670">MRTVVALGGNALAPSGEATIAAQRERIEATADQLRELHEAGHDLVLTHGNGPQVGALLRQQEESDAPERPLDVLVAETQAQLGYLLQQALDERIHASVASVVTQVEVDPEDPAFGEPSKPVGPYLSAEQAGERDFETTDVTTPEGETAHRRVVPSPEPRRILEGERIETLVGDSEPVVCGGGGGVPVTVGDDGIEGVAAVVDKDHTTRLVAERVGADVLVMATDVPCVYADFGTPEQSRIADATAAEMREHLAGGEFGEGSMEPKIQACLDFLDAGGERAVVAGTEDVAAAVRGDAGTQIHPG</sequence>
<dbReference type="AlphaFoldDB" id="A0A0U5GZH2"/>
<evidence type="ECO:0000256" key="3">
    <source>
        <dbReference type="ARBA" id="ARBA00022679"/>
    </source>
</evidence>
<dbReference type="PRINTS" id="PR01469">
    <property type="entry name" value="CARBMTKINASE"/>
</dbReference>
<dbReference type="EMBL" id="LN831302">
    <property type="protein sequence ID" value="CQH44560.1"/>
    <property type="molecule type" value="Genomic_DNA"/>
</dbReference>
<evidence type="ECO:0000256" key="4">
    <source>
        <dbReference type="ARBA" id="ARBA00022777"/>
    </source>
</evidence>
<accession>A0A0U5GZH2</accession>
<dbReference type="InterPro" id="IPR003964">
    <property type="entry name" value="Carb_kinase"/>
</dbReference>
<dbReference type="SUPFAM" id="SSF53633">
    <property type="entry name" value="Carbamate kinase-like"/>
    <property type="match status" value="1"/>
</dbReference>
<evidence type="ECO:0000256" key="1">
    <source>
        <dbReference type="ARBA" id="ARBA00011066"/>
    </source>
</evidence>
<evidence type="ECO:0000256" key="5">
    <source>
        <dbReference type="PIRNR" id="PIRNR000723"/>
    </source>
</evidence>
<keyword evidence="4 5" id="KW-0418">Kinase</keyword>
<dbReference type="PIRSF" id="PIRSF000723">
    <property type="entry name" value="Carbamate_kin"/>
    <property type="match status" value="1"/>
</dbReference>
<dbReference type="RefSeq" id="WP_059055158.1">
    <property type="nucleotide sequence ID" value="NZ_CEML01000001.1"/>
</dbReference>
<dbReference type="Pfam" id="PF00696">
    <property type="entry name" value="AA_kinase"/>
    <property type="match status" value="1"/>
</dbReference>
<dbReference type="KEGG" id="hhb:Hhub_1063"/>
<evidence type="ECO:0000256" key="6">
    <source>
        <dbReference type="SAM" id="MobiDB-lite"/>
    </source>
</evidence>
<keyword evidence="9" id="KW-1185">Reference proteome</keyword>
<gene>
    <name evidence="8" type="primary">arcC</name>
    <name evidence="8" type="ORF">HHUB_1063</name>
</gene>
<feature type="domain" description="Aspartate/glutamate/uridylate kinase" evidence="7">
    <location>
        <begin position="1"/>
        <end position="283"/>
    </location>
</feature>
<evidence type="ECO:0000313" key="9">
    <source>
        <dbReference type="Proteomes" id="UP000066737"/>
    </source>
</evidence>
<evidence type="ECO:0000259" key="7">
    <source>
        <dbReference type="Pfam" id="PF00696"/>
    </source>
</evidence>
<dbReference type="InterPro" id="IPR036393">
    <property type="entry name" value="AceGlu_kinase-like_sf"/>
</dbReference>
<dbReference type="GO" id="GO:0019546">
    <property type="term" value="P:L-arginine deiminase pathway"/>
    <property type="evidence" value="ECO:0007669"/>
    <property type="project" value="TreeGrafter"/>
</dbReference>
<evidence type="ECO:0000256" key="2">
    <source>
        <dbReference type="ARBA" id="ARBA00020752"/>
    </source>
</evidence>
<dbReference type="PANTHER" id="PTHR30409">
    <property type="entry name" value="CARBAMATE KINASE"/>
    <property type="match status" value="1"/>
</dbReference>
<evidence type="ECO:0000313" key="8">
    <source>
        <dbReference type="EMBL" id="CQH44560.1"/>
    </source>
</evidence>
<dbReference type="Gene3D" id="3.40.1160.10">
    <property type="entry name" value="Acetylglutamate kinase-like"/>
    <property type="match status" value="1"/>
</dbReference>
<dbReference type="InterPro" id="IPR001048">
    <property type="entry name" value="Asp/Glu/Uridylate_kinase"/>
</dbReference>
<dbReference type="GO" id="GO:0005829">
    <property type="term" value="C:cytosol"/>
    <property type="evidence" value="ECO:0007669"/>
    <property type="project" value="TreeGrafter"/>
</dbReference>
<dbReference type="CDD" id="cd04235">
    <property type="entry name" value="AAK_CK"/>
    <property type="match status" value="1"/>
</dbReference>
<dbReference type="STRING" id="1407499.HHUB_1063"/>
<dbReference type="PANTHER" id="PTHR30409:SF1">
    <property type="entry name" value="CARBAMATE KINASE-RELATED"/>
    <property type="match status" value="1"/>
</dbReference>